<comment type="caution">
    <text evidence="2">The sequence shown here is derived from an EMBL/GenBank/DDBJ whole genome shotgun (WGS) entry which is preliminary data.</text>
</comment>
<organism evidence="2 3">
    <name type="scientific">Endozoicomonas numazuensis</name>
    <dbReference type="NCBI Taxonomy" id="1137799"/>
    <lineage>
        <taxon>Bacteria</taxon>
        <taxon>Pseudomonadati</taxon>
        <taxon>Pseudomonadota</taxon>
        <taxon>Gammaproteobacteria</taxon>
        <taxon>Oceanospirillales</taxon>
        <taxon>Endozoicomonadaceae</taxon>
        <taxon>Endozoicomonas</taxon>
    </lineage>
</organism>
<gene>
    <name evidence="2" type="ORF">GZ78_13470</name>
</gene>
<protein>
    <submittedName>
        <fullName evidence="2">Uncharacterized protein</fullName>
    </submittedName>
</protein>
<sequence>MQDTCPRRTTGISASIRAEKGEKGEKEMTRKVYNPRTKEELKKLFRRTQWGKALKEAEDKGLIKNHKTW</sequence>
<keyword evidence="3" id="KW-1185">Reference proteome</keyword>
<evidence type="ECO:0000313" key="3">
    <source>
        <dbReference type="Proteomes" id="UP000028073"/>
    </source>
</evidence>
<dbReference type="Proteomes" id="UP000028073">
    <property type="component" value="Unassembled WGS sequence"/>
</dbReference>
<reference evidence="2 3" key="1">
    <citation type="submission" date="2014-06" db="EMBL/GenBank/DDBJ databases">
        <title>Whole Genome Sequences of Three Symbiotic Endozoicomonas Bacteria.</title>
        <authorList>
            <person name="Neave M.J."/>
            <person name="Apprill A."/>
            <person name="Voolstra C.R."/>
        </authorList>
    </citation>
    <scope>NUCLEOTIDE SEQUENCE [LARGE SCALE GENOMIC DNA]</scope>
    <source>
        <strain evidence="2 3">DSM 25634</strain>
    </source>
</reference>
<accession>A0A081NJ65</accession>
<feature type="compositionally biased region" description="Basic and acidic residues" evidence="1">
    <location>
        <begin position="17"/>
        <end position="29"/>
    </location>
</feature>
<evidence type="ECO:0000313" key="2">
    <source>
        <dbReference type="EMBL" id="KEQ18488.1"/>
    </source>
</evidence>
<evidence type="ECO:0000256" key="1">
    <source>
        <dbReference type="SAM" id="MobiDB-lite"/>
    </source>
</evidence>
<name>A0A081NJ65_9GAMM</name>
<proteinExistence type="predicted"/>
<feature type="region of interest" description="Disordered" evidence="1">
    <location>
        <begin position="1"/>
        <end position="29"/>
    </location>
</feature>
<dbReference type="AlphaFoldDB" id="A0A081NJ65"/>
<dbReference type="EMBL" id="JOKH01000002">
    <property type="protein sequence ID" value="KEQ18488.1"/>
    <property type="molecule type" value="Genomic_DNA"/>
</dbReference>